<feature type="compositionally biased region" description="Basic residues" evidence="1">
    <location>
        <begin position="38"/>
        <end position="48"/>
    </location>
</feature>
<reference evidence="2" key="1">
    <citation type="journal article" date="2022" name="Int. J. Mol. Sci.">
        <title>Draft Genome of Tanacetum Coccineum: Genomic Comparison of Closely Related Tanacetum-Family Plants.</title>
        <authorList>
            <person name="Yamashiro T."/>
            <person name="Shiraishi A."/>
            <person name="Nakayama K."/>
            <person name="Satake H."/>
        </authorList>
    </citation>
    <scope>NUCLEOTIDE SEQUENCE</scope>
</reference>
<keyword evidence="3" id="KW-1185">Reference proteome</keyword>
<proteinExistence type="predicted"/>
<evidence type="ECO:0000313" key="3">
    <source>
        <dbReference type="Proteomes" id="UP001151760"/>
    </source>
</evidence>
<feature type="compositionally biased region" description="Basic and acidic residues" evidence="1">
    <location>
        <begin position="82"/>
        <end position="92"/>
    </location>
</feature>
<accession>A0ABQ4XBV6</accession>
<organism evidence="2 3">
    <name type="scientific">Tanacetum coccineum</name>
    <dbReference type="NCBI Taxonomy" id="301880"/>
    <lineage>
        <taxon>Eukaryota</taxon>
        <taxon>Viridiplantae</taxon>
        <taxon>Streptophyta</taxon>
        <taxon>Embryophyta</taxon>
        <taxon>Tracheophyta</taxon>
        <taxon>Spermatophyta</taxon>
        <taxon>Magnoliopsida</taxon>
        <taxon>eudicotyledons</taxon>
        <taxon>Gunneridae</taxon>
        <taxon>Pentapetalae</taxon>
        <taxon>asterids</taxon>
        <taxon>campanulids</taxon>
        <taxon>Asterales</taxon>
        <taxon>Asteraceae</taxon>
        <taxon>Asteroideae</taxon>
        <taxon>Anthemideae</taxon>
        <taxon>Anthemidinae</taxon>
        <taxon>Tanacetum</taxon>
    </lineage>
</organism>
<feature type="compositionally biased region" description="Basic and acidic residues" evidence="1">
    <location>
        <begin position="49"/>
        <end position="61"/>
    </location>
</feature>
<gene>
    <name evidence="2" type="ORF">Tco_0657065</name>
</gene>
<protein>
    <submittedName>
        <fullName evidence="2">Uncharacterized protein</fullName>
    </submittedName>
</protein>
<dbReference type="Proteomes" id="UP001151760">
    <property type="component" value="Unassembled WGS sequence"/>
</dbReference>
<name>A0ABQ4XBV6_9ASTR</name>
<comment type="caution">
    <text evidence="2">The sequence shown here is derived from an EMBL/GenBank/DDBJ whole genome shotgun (WGS) entry which is preliminary data.</text>
</comment>
<sequence length="281" mass="32483">MGQVPPWETVKAKGARYILDGLGLELLGKHIGNGYPRKGQKQSHKRQNQARERKEREEKSKSKPKVKKSTGSKSSQSQPREVALERASKTKPENLIAKSGPTRTHLVGPEMDDPNMTMEDYIKLEEEKARRRGRVFNWEIATYGKIRDFFKDFENEFPAIIYNDVQTSKSDLLTVPILCPRHIDEFDLKEETSLSECDEEEQNVSEKDEKNGISHAYQKLKGFYKGVLNLGPDYILDAKTEDWLTRGDVNVHGMEWTLEAKNIDEYWWIIYKFGDLEVLES</sequence>
<feature type="region of interest" description="Disordered" evidence="1">
    <location>
        <begin position="28"/>
        <end position="114"/>
    </location>
</feature>
<evidence type="ECO:0000313" key="2">
    <source>
        <dbReference type="EMBL" id="GJS62281.1"/>
    </source>
</evidence>
<dbReference type="EMBL" id="BQNB010009349">
    <property type="protein sequence ID" value="GJS62281.1"/>
    <property type="molecule type" value="Genomic_DNA"/>
</dbReference>
<reference evidence="2" key="2">
    <citation type="submission" date="2022-01" db="EMBL/GenBank/DDBJ databases">
        <authorList>
            <person name="Yamashiro T."/>
            <person name="Shiraishi A."/>
            <person name="Satake H."/>
            <person name="Nakayama K."/>
        </authorList>
    </citation>
    <scope>NUCLEOTIDE SEQUENCE</scope>
</reference>
<evidence type="ECO:0000256" key="1">
    <source>
        <dbReference type="SAM" id="MobiDB-lite"/>
    </source>
</evidence>